<proteinExistence type="predicted"/>
<reference evidence="2 3" key="1">
    <citation type="submission" date="2022-09" db="EMBL/GenBank/DDBJ databases">
        <authorList>
            <person name="Palmer J.M."/>
        </authorList>
    </citation>
    <scope>NUCLEOTIDE SEQUENCE [LARGE SCALE GENOMIC DNA]</scope>
    <source>
        <strain evidence="2 3">DSM 7382</strain>
    </source>
</reference>
<protein>
    <recommendedName>
        <fullName evidence="1">F-box domain-containing protein</fullName>
    </recommendedName>
</protein>
<feature type="domain" description="F-box" evidence="1">
    <location>
        <begin position="68"/>
        <end position="126"/>
    </location>
</feature>
<dbReference type="Pfam" id="PF12937">
    <property type="entry name" value="F-box-like"/>
    <property type="match status" value="1"/>
</dbReference>
<evidence type="ECO:0000313" key="3">
    <source>
        <dbReference type="Proteomes" id="UP001385951"/>
    </source>
</evidence>
<sequence>MDVDSFDDFPDIVQPGTCFSTEDVQARIAEHNAGIEKHKAAIIHHERAIARLRGCLNVVTPSINKLFPTEILREIFLYYHALHFYNIVSSPSTCLSVYKWLRVSHVCRMWRAIILKTPSLFTHIHVRTYHSHWKEFLRLSQLRSPFHVQVSSDLATGWEESGLPLALIRTLIVRKKPSQTVWPYFSALTFLTCTPQTLGDAMKSWFDDDFDDNMPNLKYFDVYTGILGQNWLETRLPPTIQTLILSHSLTIMHLSVEEIIEALSRLLHLENLCLTGSLDQYTTPPNHPDEILQLRPLRHLKLSSDPMFATTFLHHLSSIDHVEIALMQPGDINALFLVLQEKLSPLSPNVTGLTSVFSLNIDDGMEPFIMELNTTGTRERDIFPGTPSNTDIRLSVVLPRDWGPFVDSLTNNLSSRLLRVTRCRLSLHRPGNKIDSRYSSPLRTLLGGLPGVEFVEVDLYYRNTIITAAFPKLLAVSSTDEDAVLLPNLRDLKINLDEDIFENERETLDTSFVNLIAALDSRKAVGLYFNTVTIDASKVHPREWHNPHHSIDRLVPQLQDVAADVVVIVPPQVAC</sequence>
<dbReference type="AlphaFoldDB" id="A0AAW0GPX7"/>
<dbReference type="Gene3D" id="1.20.1280.50">
    <property type="match status" value="1"/>
</dbReference>
<comment type="caution">
    <text evidence="2">The sequence shown here is derived from an EMBL/GenBank/DDBJ whole genome shotgun (WGS) entry which is preliminary data.</text>
</comment>
<keyword evidence="3" id="KW-1185">Reference proteome</keyword>
<name>A0AAW0GPX7_9APHY</name>
<organism evidence="2 3">
    <name type="scientific">Cerrena zonata</name>
    <dbReference type="NCBI Taxonomy" id="2478898"/>
    <lineage>
        <taxon>Eukaryota</taxon>
        <taxon>Fungi</taxon>
        <taxon>Dikarya</taxon>
        <taxon>Basidiomycota</taxon>
        <taxon>Agaricomycotina</taxon>
        <taxon>Agaricomycetes</taxon>
        <taxon>Polyporales</taxon>
        <taxon>Cerrenaceae</taxon>
        <taxon>Cerrena</taxon>
    </lineage>
</organism>
<evidence type="ECO:0000259" key="1">
    <source>
        <dbReference type="Pfam" id="PF12937"/>
    </source>
</evidence>
<gene>
    <name evidence="2" type="ORF">QCA50_002660</name>
</gene>
<dbReference type="Proteomes" id="UP001385951">
    <property type="component" value="Unassembled WGS sequence"/>
</dbReference>
<dbReference type="InterPro" id="IPR001810">
    <property type="entry name" value="F-box_dom"/>
</dbReference>
<dbReference type="EMBL" id="JASBNA010000003">
    <property type="protein sequence ID" value="KAK7693095.1"/>
    <property type="molecule type" value="Genomic_DNA"/>
</dbReference>
<accession>A0AAW0GPX7</accession>
<evidence type="ECO:0000313" key="2">
    <source>
        <dbReference type="EMBL" id="KAK7693095.1"/>
    </source>
</evidence>